<keyword evidence="2 4" id="KW-0863">Zinc-finger</keyword>
<dbReference type="STRING" id="1077348.A0A2G8RVC0"/>
<comment type="caution">
    <text evidence="7">The sequence shown here is derived from an EMBL/GenBank/DDBJ whole genome shotgun (WGS) entry which is preliminary data.</text>
</comment>
<dbReference type="Pfam" id="PF01753">
    <property type="entry name" value="zf-MYND"/>
    <property type="match status" value="1"/>
</dbReference>
<keyword evidence="3" id="KW-0862">Zinc</keyword>
<dbReference type="OrthoDB" id="2737281at2759"/>
<feature type="domain" description="MYND-type" evidence="6">
    <location>
        <begin position="251"/>
        <end position="293"/>
    </location>
</feature>
<evidence type="ECO:0000256" key="4">
    <source>
        <dbReference type="PROSITE-ProRule" id="PRU00134"/>
    </source>
</evidence>
<evidence type="ECO:0000256" key="3">
    <source>
        <dbReference type="ARBA" id="ARBA00022833"/>
    </source>
</evidence>
<dbReference type="Proteomes" id="UP000230002">
    <property type="component" value="Unassembled WGS sequence"/>
</dbReference>
<dbReference type="Gene3D" id="6.10.140.2220">
    <property type="match status" value="1"/>
</dbReference>
<feature type="compositionally biased region" description="Low complexity" evidence="5">
    <location>
        <begin position="321"/>
        <end position="336"/>
    </location>
</feature>
<evidence type="ECO:0000313" key="8">
    <source>
        <dbReference type="Proteomes" id="UP000230002"/>
    </source>
</evidence>
<dbReference type="AlphaFoldDB" id="A0A2G8RVC0"/>
<organism evidence="7 8">
    <name type="scientific">Ganoderma sinense ZZ0214-1</name>
    <dbReference type="NCBI Taxonomy" id="1077348"/>
    <lineage>
        <taxon>Eukaryota</taxon>
        <taxon>Fungi</taxon>
        <taxon>Dikarya</taxon>
        <taxon>Basidiomycota</taxon>
        <taxon>Agaricomycotina</taxon>
        <taxon>Agaricomycetes</taxon>
        <taxon>Polyporales</taxon>
        <taxon>Polyporaceae</taxon>
        <taxon>Ganoderma</taxon>
    </lineage>
</organism>
<gene>
    <name evidence="7" type="ORF">GSI_13356</name>
</gene>
<sequence length="400" mass="44269">MDMPSSNRQQRSFHVEIHECDPDEVVYDKMGEYASLKYNCCFPHDNRPEMMQYISQCSRFLGENPSNEVGARIDAWDPEAFLEMGFRYLSGCGVRTPSIQGALFVLDTLTMQAADVAPAALLAQGHSAAAYAHWQDWCTTDPESRAFIDAEARRFERPIGLSPYAALIFATVHANYSVRLGLVSAAVLSVGFGIKDVVEQLGADVSRASPRFMPLWDALKEREDEVLAEERRRQGKVAKEANAYVCAAEGCKVGGMHKAALRSCSGRCPPDLKPHYCSKECQRRDWPKHKVVCKPGRVGKPPKLPDDKQQSDDFLKGFQQASEAGSGSTTTGTQAELGGEWLGPGHDREIQAGPELVIEVPGLQANERMRFVSSTLAPTELRKLREEMSRAAMSAPAERW</sequence>
<keyword evidence="1" id="KW-0479">Metal-binding</keyword>
<protein>
    <recommendedName>
        <fullName evidence="6">MYND-type domain-containing protein</fullName>
    </recommendedName>
</protein>
<name>A0A2G8RVC0_9APHY</name>
<evidence type="ECO:0000313" key="7">
    <source>
        <dbReference type="EMBL" id="PIL25466.1"/>
    </source>
</evidence>
<dbReference type="GO" id="GO:0008270">
    <property type="term" value="F:zinc ion binding"/>
    <property type="evidence" value="ECO:0007669"/>
    <property type="project" value="UniProtKB-KW"/>
</dbReference>
<feature type="region of interest" description="Disordered" evidence="5">
    <location>
        <begin position="321"/>
        <end position="348"/>
    </location>
</feature>
<accession>A0A2G8RVC0</accession>
<proteinExistence type="predicted"/>
<reference evidence="7 8" key="1">
    <citation type="journal article" date="2015" name="Sci. Rep.">
        <title>Chromosome-level genome map provides insights into diverse defense mechanisms in the medicinal fungus Ganoderma sinense.</title>
        <authorList>
            <person name="Zhu Y."/>
            <person name="Xu J."/>
            <person name="Sun C."/>
            <person name="Zhou S."/>
            <person name="Xu H."/>
            <person name="Nelson D.R."/>
            <person name="Qian J."/>
            <person name="Song J."/>
            <person name="Luo H."/>
            <person name="Xiang L."/>
            <person name="Li Y."/>
            <person name="Xu Z."/>
            <person name="Ji A."/>
            <person name="Wang L."/>
            <person name="Lu S."/>
            <person name="Hayward A."/>
            <person name="Sun W."/>
            <person name="Li X."/>
            <person name="Schwartz D.C."/>
            <person name="Wang Y."/>
            <person name="Chen S."/>
        </authorList>
    </citation>
    <scope>NUCLEOTIDE SEQUENCE [LARGE SCALE GENOMIC DNA]</scope>
    <source>
        <strain evidence="7 8">ZZ0214-1</strain>
    </source>
</reference>
<dbReference type="InterPro" id="IPR002893">
    <property type="entry name" value="Znf_MYND"/>
</dbReference>
<dbReference type="EMBL" id="AYKW01000056">
    <property type="protein sequence ID" value="PIL25466.1"/>
    <property type="molecule type" value="Genomic_DNA"/>
</dbReference>
<evidence type="ECO:0000256" key="5">
    <source>
        <dbReference type="SAM" id="MobiDB-lite"/>
    </source>
</evidence>
<evidence type="ECO:0000259" key="6">
    <source>
        <dbReference type="PROSITE" id="PS50865"/>
    </source>
</evidence>
<evidence type="ECO:0000256" key="2">
    <source>
        <dbReference type="ARBA" id="ARBA00022771"/>
    </source>
</evidence>
<evidence type="ECO:0000256" key="1">
    <source>
        <dbReference type="ARBA" id="ARBA00022723"/>
    </source>
</evidence>
<dbReference type="SUPFAM" id="SSF144232">
    <property type="entry name" value="HIT/MYND zinc finger-like"/>
    <property type="match status" value="1"/>
</dbReference>
<dbReference type="PROSITE" id="PS50865">
    <property type="entry name" value="ZF_MYND_2"/>
    <property type="match status" value="1"/>
</dbReference>
<keyword evidence="8" id="KW-1185">Reference proteome</keyword>